<proteinExistence type="predicted"/>
<dbReference type="SMART" id="SM00034">
    <property type="entry name" value="CLECT"/>
    <property type="match status" value="1"/>
</dbReference>
<reference evidence="6" key="1">
    <citation type="submission" date="2025-08" db="UniProtKB">
        <authorList>
            <consortium name="RefSeq"/>
        </authorList>
    </citation>
    <scope>IDENTIFICATION</scope>
</reference>
<dbReference type="Gene3D" id="3.10.100.10">
    <property type="entry name" value="Mannose-Binding Protein A, subunit A"/>
    <property type="match status" value="2"/>
</dbReference>
<evidence type="ECO:0000313" key="6">
    <source>
        <dbReference type="RefSeq" id="XP_023597306.1"/>
    </source>
</evidence>
<dbReference type="GeneID" id="101347466"/>
<evidence type="ECO:0000256" key="1">
    <source>
        <dbReference type="ARBA" id="ARBA00022734"/>
    </source>
</evidence>
<dbReference type="InterPro" id="IPR050111">
    <property type="entry name" value="C-type_lectin/snaclec_domain"/>
</dbReference>
<dbReference type="InterPro" id="IPR001304">
    <property type="entry name" value="C-type_lectin-like"/>
</dbReference>
<dbReference type="SUPFAM" id="SSF56436">
    <property type="entry name" value="C-type lectin-like"/>
    <property type="match status" value="1"/>
</dbReference>
<keyword evidence="2" id="KW-1015">Disulfide bond</keyword>
<feature type="transmembrane region" description="Helical" evidence="3">
    <location>
        <begin position="20"/>
        <end position="41"/>
    </location>
</feature>
<dbReference type="PROSITE" id="PS50041">
    <property type="entry name" value="C_TYPE_LECTIN_2"/>
    <property type="match status" value="1"/>
</dbReference>
<keyword evidence="1" id="KW-0430">Lectin</keyword>
<gene>
    <name evidence="6" type="primary">LOC101347466</name>
</gene>
<dbReference type="AlphaFoldDB" id="A0A2Y9RUP7"/>
<dbReference type="PANTHER" id="PTHR22803">
    <property type="entry name" value="MANNOSE, PHOSPHOLIPASE, LECTIN RECEPTOR RELATED"/>
    <property type="match status" value="1"/>
</dbReference>
<evidence type="ECO:0000313" key="5">
    <source>
        <dbReference type="Proteomes" id="UP000248480"/>
    </source>
</evidence>
<dbReference type="Proteomes" id="UP000248480">
    <property type="component" value="Unplaced"/>
</dbReference>
<dbReference type="InterPro" id="IPR016186">
    <property type="entry name" value="C-type_lectin-like/link_sf"/>
</dbReference>
<evidence type="ECO:0000256" key="2">
    <source>
        <dbReference type="ARBA" id="ARBA00023157"/>
    </source>
</evidence>
<protein>
    <submittedName>
        <fullName evidence="6">C-type lectin domain family 4 member C isoform X4</fullName>
    </submittedName>
</protein>
<feature type="domain" description="C-type lectin" evidence="4">
    <location>
        <begin position="90"/>
        <end position="172"/>
    </location>
</feature>
<dbReference type="GO" id="GO:0030246">
    <property type="term" value="F:carbohydrate binding"/>
    <property type="evidence" value="ECO:0007669"/>
    <property type="project" value="UniProtKB-KW"/>
</dbReference>
<dbReference type="PROSITE" id="PS00615">
    <property type="entry name" value="C_TYPE_LECTIN_1"/>
    <property type="match status" value="1"/>
</dbReference>
<dbReference type="InterPro" id="IPR016187">
    <property type="entry name" value="CTDL_fold"/>
</dbReference>
<keyword evidence="3" id="KW-0472">Membrane</keyword>
<accession>A0A2Y9RUP7</accession>
<dbReference type="RefSeq" id="XP_023597306.1">
    <property type="nucleotide sequence ID" value="XM_023741538.1"/>
</dbReference>
<evidence type="ECO:0000259" key="4">
    <source>
        <dbReference type="PROSITE" id="PS50041"/>
    </source>
</evidence>
<dbReference type="InterPro" id="IPR018378">
    <property type="entry name" value="C-type_lectin_CS"/>
</dbReference>
<keyword evidence="3" id="KW-1133">Transmembrane helix</keyword>
<evidence type="ECO:0000256" key="3">
    <source>
        <dbReference type="SAM" id="Phobius"/>
    </source>
</evidence>
<organism evidence="5 6">
    <name type="scientific">Trichechus manatus latirostris</name>
    <name type="common">Florida manatee</name>
    <dbReference type="NCBI Taxonomy" id="127582"/>
    <lineage>
        <taxon>Eukaryota</taxon>
        <taxon>Metazoa</taxon>
        <taxon>Chordata</taxon>
        <taxon>Craniata</taxon>
        <taxon>Vertebrata</taxon>
        <taxon>Euteleostomi</taxon>
        <taxon>Mammalia</taxon>
        <taxon>Eutheria</taxon>
        <taxon>Afrotheria</taxon>
        <taxon>Sirenia</taxon>
        <taxon>Trichechidae</taxon>
        <taxon>Trichechus</taxon>
    </lineage>
</organism>
<keyword evidence="5" id="KW-1185">Reference proteome</keyword>
<sequence length="178" mass="20875">MVQGQPQGRETEVWWHQVKVWSAAVVSLLLLSACFIVSCLVNHDNFVYTKIGRKLHKLQDHQQYLSHLTCFKERKGLKDWHCCPTSWSPFQSSCYFISTELKNWTDSEKNCSEMGAHLMMINTKEEQVLSYRFWHPGEPNTHDEHCVIINSRNGNWGWNDAFCDVMQRSICEMMMISL</sequence>
<name>A0A2Y9RUP7_TRIMA</name>
<keyword evidence="3" id="KW-0812">Transmembrane</keyword>